<reference evidence="6 7" key="1">
    <citation type="journal article" date="2011" name="J. Microbiol.">
        <title>Bacillus kyonggiensis sp. nov., isolated from soil of a lettuce field.</title>
        <authorList>
            <person name="Dong K."/>
            <person name="Lee S."/>
        </authorList>
    </citation>
    <scope>NUCLEOTIDE SEQUENCE [LARGE SCALE GENOMIC DNA]</scope>
    <source>
        <strain evidence="6 7">NB22</strain>
    </source>
</reference>
<evidence type="ECO:0000256" key="2">
    <source>
        <dbReference type="ARBA" id="ARBA00037999"/>
    </source>
</evidence>
<dbReference type="AlphaFoldDB" id="A0A4U1D170"/>
<dbReference type="GO" id="GO:0000271">
    <property type="term" value="P:polysaccharide biosynthetic process"/>
    <property type="evidence" value="ECO:0007669"/>
    <property type="project" value="TreeGrafter"/>
</dbReference>
<comment type="caution">
    <text evidence="6">The sequence shown here is derived from an EMBL/GenBank/DDBJ whole genome shotgun (WGS) entry which is preliminary data.</text>
</comment>
<dbReference type="GO" id="GO:0030170">
    <property type="term" value="F:pyridoxal phosphate binding"/>
    <property type="evidence" value="ECO:0007669"/>
    <property type="project" value="TreeGrafter"/>
</dbReference>
<dbReference type="SUPFAM" id="SSF53383">
    <property type="entry name" value="PLP-dependent transferases"/>
    <property type="match status" value="1"/>
</dbReference>
<evidence type="ECO:0000256" key="4">
    <source>
        <dbReference type="PIRSR" id="PIRSR000390-2"/>
    </source>
</evidence>
<dbReference type="PANTHER" id="PTHR30244">
    <property type="entry name" value="TRANSAMINASE"/>
    <property type="match status" value="1"/>
</dbReference>
<keyword evidence="1 4" id="KW-0663">Pyridoxal phosphate</keyword>
<keyword evidence="6" id="KW-0808">Transferase</keyword>
<dbReference type="CDD" id="cd00616">
    <property type="entry name" value="AHBA_syn"/>
    <property type="match status" value="1"/>
</dbReference>
<dbReference type="OrthoDB" id="9810913at2"/>
<dbReference type="GO" id="GO:0008483">
    <property type="term" value="F:transaminase activity"/>
    <property type="evidence" value="ECO:0007669"/>
    <property type="project" value="UniProtKB-KW"/>
</dbReference>
<dbReference type="PIRSF" id="PIRSF000390">
    <property type="entry name" value="PLP_StrS"/>
    <property type="match status" value="1"/>
</dbReference>
<dbReference type="EMBL" id="SWBM01000005">
    <property type="protein sequence ID" value="TKC15498.1"/>
    <property type="molecule type" value="Genomic_DNA"/>
</dbReference>
<organism evidence="6 7">
    <name type="scientific">Robertmurraya kyonggiensis</name>
    <dbReference type="NCBI Taxonomy" id="1037680"/>
    <lineage>
        <taxon>Bacteria</taxon>
        <taxon>Bacillati</taxon>
        <taxon>Bacillota</taxon>
        <taxon>Bacilli</taxon>
        <taxon>Bacillales</taxon>
        <taxon>Bacillaceae</taxon>
        <taxon>Robertmurraya</taxon>
    </lineage>
</organism>
<name>A0A4U1D170_9BACI</name>
<gene>
    <name evidence="6" type="ORF">FA727_18955</name>
</gene>
<feature type="active site" description="Proton acceptor" evidence="3">
    <location>
        <position position="197"/>
    </location>
</feature>
<dbReference type="PANTHER" id="PTHR30244:SF9">
    <property type="entry name" value="PROTEIN RV3402C"/>
    <property type="match status" value="1"/>
</dbReference>
<dbReference type="RefSeq" id="WP_136833100.1">
    <property type="nucleotide sequence ID" value="NZ_SWBM01000005.1"/>
</dbReference>
<dbReference type="Gene3D" id="3.40.640.10">
    <property type="entry name" value="Type I PLP-dependent aspartate aminotransferase-like (Major domain)"/>
    <property type="match status" value="1"/>
</dbReference>
<accession>A0A4U1D170</accession>
<protein>
    <submittedName>
        <fullName evidence="6">DegT/DnrJ/EryC1/StrS family aminotransferase</fullName>
    </submittedName>
</protein>
<keyword evidence="6" id="KW-0032">Aminotransferase</keyword>
<proteinExistence type="inferred from homology"/>
<comment type="similarity">
    <text evidence="2 5">Belongs to the DegT/DnrJ/EryC1 family.</text>
</comment>
<dbReference type="Pfam" id="PF01041">
    <property type="entry name" value="DegT_DnrJ_EryC1"/>
    <property type="match status" value="1"/>
</dbReference>
<sequence length="388" mass="44514">MHETSVVSRAIPALKQPIHVTSPLLPDIQNLHVRLREVWEKKWVTNNGEQHRQLEEALKNYLEIDEISLFNNGTLALVLGIKTLELTGEVITTPFTFPATVQALDWNGLTPIFCDIEKDSWNIDAYKIESLITDKTSAILAVHVFGNPCNVVKIQEIAEKYHLKVIYDGAHAFGTKINNKPISRYGDMTMLSFHATKLFNTIEGGALIFNDPALIEKVNSLKNFGLVSPEEVKFSGLNAKMNEIQASVGLEVLKIIDEERTKRDHIRRTYENELDEVPGIRIVTMHHKESSSYQYFVIEINENEFGRSRDWVHEEFKNYNVFTRRYFTPLCSDFAWYSHLSSAHKKNLPQAYKTVSETLSMPFYGGLEKEDVIRICEILKSFYSKVVQ</sequence>
<keyword evidence="7" id="KW-1185">Reference proteome</keyword>
<dbReference type="InterPro" id="IPR000653">
    <property type="entry name" value="DegT/StrS_aminotransferase"/>
</dbReference>
<evidence type="ECO:0000256" key="3">
    <source>
        <dbReference type="PIRSR" id="PIRSR000390-1"/>
    </source>
</evidence>
<dbReference type="Proteomes" id="UP000307756">
    <property type="component" value="Unassembled WGS sequence"/>
</dbReference>
<evidence type="ECO:0000313" key="7">
    <source>
        <dbReference type="Proteomes" id="UP000307756"/>
    </source>
</evidence>
<evidence type="ECO:0000313" key="6">
    <source>
        <dbReference type="EMBL" id="TKC15498.1"/>
    </source>
</evidence>
<evidence type="ECO:0000256" key="1">
    <source>
        <dbReference type="ARBA" id="ARBA00022898"/>
    </source>
</evidence>
<feature type="modified residue" description="N6-(pyridoxal phosphate)lysine" evidence="4">
    <location>
        <position position="197"/>
    </location>
</feature>
<evidence type="ECO:0000256" key="5">
    <source>
        <dbReference type="RuleBase" id="RU004508"/>
    </source>
</evidence>
<dbReference type="InterPro" id="IPR015424">
    <property type="entry name" value="PyrdxlP-dep_Trfase"/>
</dbReference>
<dbReference type="InterPro" id="IPR015421">
    <property type="entry name" value="PyrdxlP-dep_Trfase_major"/>
</dbReference>